<reference evidence="1 2" key="1">
    <citation type="journal article" date="2019" name="Plant Biotechnol. J.">
        <title>The red bayberry genome and genetic basis of sex determination.</title>
        <authorList>
            <person name="Jia H.M."/>
            <person name="Jia H.J."/>
            <person name="Cai Q.L."/>
            <person name="Wang Y."/>
            <person name="Zhao H.B."/>
            <person name="Yang W.F."/>
            <person name="Wang G.Y."/>
            <person name="Li Y.H."/>
            <person name="Zhan D.L."/>
            <person name="Shen Y.T."/>
            <person name="Niu Q.F."/>
            <person name="Chang L."/>
            <person name="Qiu J."/>
            <person name="Zhao L."/>
            <person name="Xie H.B."/>
            <person name="Fu W.Y."/>
            <person name="Jin J."/>
            <person name="Li X.W."/>
            <person name="Jiao Y."/>
            <person name="Zhou C.C."/>
            <person name="Tu T."/>
            <person name="Chai C.Y."/>
            <person name="Gao J.L."/>
            <person name="Fan L.J."/>
            <person name="van de Weg E."/>
            <person name="Wang J.Y."/>
            <person name="Gao Z.S."/>
        </authorList>
    </citation>
    <scope>NUCLEOTIDE SEQUENCE [LARGE SCALE GENOMIC DNA]</scope>
    <source>
        <tissue evidence="1">Leaves</tissue>
    </source>
</reference>
<protein>
    <submittedName>
        <fullName evidence="1">Uncharacterized protein</fullName>
    </submittedName>
</protein>
<comment type="caution">
    <text evidence="1">The sequence shown here is derived from an EMBL/GenBank/DDBJ whole genome shotgun (WGS) entry which is preliminary data.</text>
</comment>
<dbReference type="Proteomes" id="UP000516437">
    <property type="component" value="Chromosome 5"/>
</dbReference>
<evidence type="ECO:0000313" key="2">
    <source>
        <dbReference type="Proteomes" id="UP000516437"/>
    </source>
</evidence>
<dbReference type="AlphaFoldDB" id="A0A6A1VWF4"/>
<proteinExistence type="predicted"/>
<dbReference type="EMBL" id="RXIC02000023">
    <property type="protein sequence ID" value="KAB1214910.1"/>
    <property type="molecule type" value="Genomic_DNA"/>
</dbReference>
<sequence length="56" mass="6722">MGRWAIPLRVRVSMLWLSEKTTSNQRLILYIRQRAQHEILFLMIDGRKPGNKRKSK</sequence>
<accession>A0A6A1VWF4</accession>
<organism evidence="1 2">
    <name type="scientific">Morella rubra</name>
    <name type="common">Chinese bayberry</name>
    <dbReference type="NCBI Taxonomy" id="262757"/>
    <lineage>
        <taxon>Eukaryota</taxon>
        <taxon>Viridiplantae</taxon>
        <taxon>Streptophyta</taxon>
        <taxon>Embryophyta</taxon>
        <taxon>Tracheophyta</taxon>
        <taxon>Spermatophyta</taxon>
        <taxon>Magnoliopsida</taxon>
        <taxon>eudicotyledons</taxon>
        <taxon>Gunneridae</taxon>
        <taxon>Pentapetalae</taxon>
        <taxon>rosids</taxon>
        <taxon>fabids</taxon>
        <taxon>Fagales</taxon>
        <taxon>Myricaceae</taxon>
        <taxon>Morella</taxon>
    </lineage>
</organism>
<evidence type="ECO:0000313" key="1">
    <source>
        <dbReference type="EMBL" id="KAB1214910.1"/>
    </source>
</evidence>
<keyword evidence="2" id="KW-1185">Reference proteome</keyword>
<name>A0A6A1VWF4_9ROSI</name>
<gene>
    <name evidence="1" type="ORF">CJ030_MR5G024522</name>
</gene>